<evidence type="ECO:0000259" key="2">
    <source>
        <dbReference type="Pfam" id="PF11924"/>
    </source>
</evidence>
<feature type="signal peptide" evidence="1">
    <location>
        <begin position="1"/>
        <end position="25"/>
    </location>
</feature>
<dbReference type="EMBL" id="ACIK02000019">
    <property type="protein sequence ID" value="EEP64676.1"/>
    <property type="molecule type" value="Genomic_DNA"/>
</dbReference>
<dbReference type="eggNOG" id="ENOG5033S7S">
    <property type="taxonomic scope" value="Bacteria"/>
</dbReference>
<dbReference type="Gene3D" id="2.40.160.160">
    <property type="entry name" value="Inverse autotransporter, beta-domain"/>
    <property type="match status" value="1"/>
</dbReference>
<comment type="caution">
    <text evidence="3">The sequence shown here is derived from an EMBL/GenBank/DDBJ whole genome shotgun (WGS) entry which is preliminary data.</text>
</comment>
<feature type="chain" id="PRO_5002936265" description="Inverse autotransporter beta-domain domain-containing protein" evidence="1">
    <location>
        <begin position="26"/>
        <end position="421"/>
    </location>
</feature>
<evidence type="ECO:0000313" key="4">
    <source>
        <dbReference type="Proteomes" id="UP000003529"/>
    </source>
</evidence>
<protein>
    <recommendedName>
        <fullName evidence="2">Inverse autotransporter beta-domain domain-containing protein</fullName>
    </recommendedName>
</protein>
<keyword evidence="1" id="KW-0732">Signal</keyword>
<dbReference type="InterPro" id="IPR024519">
    <property type="entry name" value="IAT_beta"/>
</dbReference>
<name>C4FS48_9FIRM</name>
<evidence type="ECO:0000313" key="3">
    <source>
        <dbReference type="EMBL" id="EEP64676.1"/>
    </source>
</evidence>
<dbReference type="RefSeq" id="WP_005387574.1">
    <property type="nucleotide sequence ID" value="NZ_GG667605.1"/>
</dbReference>
<dbReference type="OrthoDB" id="1631749at2"/>
<dbReference type="AlphaFoldDB" id="C4FS48"/>
<dbReference type="Proteomes" id="UP000003529">
    <property type="component" value="Unassembled WGS sequence"/>
</dbReference>
<reference evidence="3" key="1">
    <citation type="submission" date="2009-04" db="EMBL/GenBank/DDBJ databases">
        <authorList>
            <person name="Weinstock G."/>
            <person name="Sodergren E."/>
            <person name="Clifton S."/>
            <person name="Fulton L."/>
            <person name="Fulton B."/>
            <person name="Courtney L."/>
            <person name="Fronick C."/>
            <person name="Harrison M."/>
            <person name="Strong C."/>
            <person name="Farmer C."/>
            <person name="Delahaunty K."/>
            <person name="Markovic C."/>
            <person name="Hall O."/>
            <person name="Minx P."/>
            <person name="Tomlinson C."/>
            <person name="Mitreva M."/>
            <person name="Nelson J."/>
            <person name="Hou S."/>
            <person name="Wollam A."/>
            <person name="Pepin K.H."/>
            <person name="Johnson M."/>
            <person name="Bhonagiri V."/>
            <person name="Nash W.E."/>
            <person name="Warren W."/>
            <person name="Chinwalla A."/>
            <person name="Mardis E.R."/>
            <person name="Wilson R.K."/>
        </authorList>
    </citation>
    <scope>NUCLEOTIDE SEQUENCE [LARGE SCALE GENOMIC DNA]</scope>
    <source>
        <strain evidence="3">ATCC 17748</strain>
    </source>
</reference>
<proteinExistence type="predicted"/>
<keyword evidence="4" id="KW-1185">Reference proteome</keyword>
<dbReference type="Pfam" id="PF11924">
    <property type="entry name" value="IAT_beta"/>
    <property type="match status" value="1"/>
</dbReference>
<evidence type="ECO:0000256" key="1">
    <source>
        <dbReference type="SAM" id="SignalP"/>
    </source>
</evidence>
<dbReference type="HOGENOM" id="CLU_683236_0_0_9"/>
<organism evidence="3 4">
    <name type="scientific">Veillonella dispar ATCC 17748</name>
    <dbReference type="NCBI Taxonomy" id="546273"/>
    <lineage>
        <taxon>Bacteria</taxon>
        <taxon>Bacillati</taxon>
        <taxon>Bacillota</taxon>
        <taxon>Negativicutes</taxon>
        <taxon>Veillonellales</taxon>
        <taxon>Veillonellaceae</taxon>
        <taxon>Veillonella</taxon>
    </lineage>
</organism>
<dbReference type="InterPro" id="IPR038177">
    <property type="entry name" value="IAT_beta_sf"/>
</dbReference>
<feature type="domain" description="Inverse autotransporter beta-domain" evidence="2">
    <location>
        <begin position="170"/>
        <end position="400"/>
    </location>
</feature>
<accession>C4FS48</accession>
<gene>
    <name evidence="3" type="ORF">VEIDISOL_01738</name>
</gene>
<sequence length="421" mass="46878">MKNKLVFRAMVLGAVACAFSAIGFAADVQNGHGQGIADSTTEVSGAKHEAVSSNWMDRTNIAVGIQSGGHSKLDKGHFLTDDQNTIYNKKSDYSNLTKAYIETLQPITHYDENSKSILFVQGRIGRGGEKIASKEMRGYLLPEVIINRYGQTSYTKINTDEKSSETLGIIGSVGIGYRRLSRNEHAYVGVNAFVDRAFTGNYNRISGGVEYVNGLNEVYANVYRGLGDKDLVKGGGGNPYPKRLYPNGYPDTFPYNTIPSENYNTYVGGGVLDGYEIGIVRSFKNARWARAYVNGYRWNGNGFSHKQEYNWGRPGHWSVPWFTSRNANHYKGIKIGAELQLTPHISLDIGYNNANNMSKGMYGTLKYTLGTSKFAFWGGKHSDDTITTARSKMLDKVRRQDMIVESFDNIEYDYLAPIDHL</sequence>